<gene>
    <name evidence="2" type="ORF">S01H4_31005</name>
</gene>
<dbReference type="InterPro" id="IPR009061">
    <property type="entry name" value="DNA-bd_dom_put_sf"/>
</dbReference>
<comment type="caution">
    <text evidence="2">The sequence shown here is derived from an EMBL/GenBank/DDBJ whole genome shotgun (WGS) entry which is preliminary data.</text>
</comment>
<dbReference type="InterPro" id="IPR041657">
    <property type="entry name" value="HTH_17"/>
</dbReference>
<dbReference type="Pfam" id="PF12728">
    <property type="entry name" value="HTH_17"/>
    <property type="match status" value="1"/>
</dbReference>
<dbReference type="InterPro" id="IPR010093">
    <property type="entry name" value="SinI_DNA-bd"/>
</dbReference>
<feature type="domain" description="Helix-turn-helix" evidence="1">
    <location>
        <begin position="10"/>
        <end position="58"/>
    </location>
</feature>
<organism evidence="2">
    <name type="scientific">marine sediment metagenome</name>
    <dbReference type="NCBI Taxonomy" id="412755"/>
    <lineage>
        <taxon>unclassified sequences</taxon>
        <taxon>metagenomes</taxon>
        <taxon>ecological metagenomes</taxon>
    </lineage>
</organism>
<evidence type="ECO:0000259" key="1">
    <source>
        <dbReference type="Pfam" id="PF12728"/>
    </source>
</evidence>
<accession>X1A5P1</accession>
<evidence type="ECO:0000313" key="2">
    <source>
        <dbReference type="EMBL" id="GAG77059.1"/>
    </source>
</evidence>
<dbReference type="SUPFAM" id="SSF46955">
    <property type="entry name" value="Putative DNA-binding domain"/>
    <property type="match status" value="1"/>
</dbReference>
<proteinExistence type="predicted"/>
<protein>
    <recommendedName>
        <fullName evidence="1">Helix-turn-helix domain-containing protein</fullName>
    </recommendedName>
</protein>
<dbReference type="GO" id="GO:0003677">
    <property type="term" value="F:DNA binding"/>
    <property type="evidence" value="ECO:0007669"/>
    <property type="project" value="InterPro"/>
</dbReference>
<sequence length="60" mass="7055">MPIKFSDTKLYSVKELEKILPITPLTIREYIRKGKIKGSKIGKNWYVKKQDLEAFLEGDR</sequence>
<dbReference type="NCBIfam" id="TIGR01764">
    <property type="entry name" value="excise"/>
    <property type="match status" value="1"/>
</dbReference>
<name>X1A5P1_9ZZZZ</name>
<dbReference type="AlphaFoldDB" id="X1A5P1"/>
<dbReference type="EMBL" id="BART01016057">
    <property type="protein sequence ID" value="GAG77059.1"/>
    <property type="molecule type" value="Genomic_DNA"/>
</dbReference>
<reference evidence="2" key="1">
    <citation type="journal article" date="2014" name="Front. Microbiol.">
        <title>High frequency of phylogenetically diverse reductive dehalogenase-homologous genes in deep subseafloor sedimentary metagenomes.</title>
        <authorList>
            <person name="Kawai M."/>
            <person name="Futagami T."/>
            <person name="Toyoda A."/>
            <person name="Takaki Y."/>
            <person name="Nishi S."/>
            <person name="Hori S."/>
            <person name="Arai W."/>
            <person name="Tsubouchi T."/>
            <person name="Morono Y."/>
            <person name="Uchiyama I."/>
            <person name="Ito T."/>
            <person name="Fujiyama A."/>
            <person name="Inagaki F."/>
            <person name="Takami H."/>
        </authorList>
    </citation>
    <scope>NUCLEOTIDE SEQUENCE</scope>
    <source>
        <strain evidence="2">Expedition CK06-06</strain>
    </source>
</reference>